<dbReference type="Gene3D" id="3.40.50.300">
    <property type="entry name" value="P-loop containing nucleotide triphosphate hydrolases"/>
    <property type="match status" value="1"/>
</dbReference>
<organism evidence="2">
    <name type="scientific">Siphoviridae sp. ctfrT39</name>
    <dbReference type="NCBI Taxonomy" id="2825598"/>
    <lineage>
        <taxon>Viruses</taxon>
        <taxon>Duplodnaviria</taxon>
        <taxon>Heunggongvirae</taxon>
        <taxon>Uroviricota</taxon>
        <taxon>Caudoviricetes</taxon>
    </lineage>
</organism>
<reference evidence="2" key="1">
    <citation type="journal article" date="2021" name="Proc. Natl. Acad. Sci. U.S.A.">
        <title>A Catalog of Tens of Thousands of Viruses from Human Metagenomes Reveals Hidden Associations with Chronic Diseases.</title>
        <authorList>
            <person name="Tisza M.J."/>
            <person name="Buck C.B."/>
        </authorList>
    </citation>
    <scope>NUCLEOTIDE SEQUENCE</scope>
    <source>
        <strain evidence="2">CtfrT39</strain>
    </source>
</reference>
<protein>
    <submittedName>
        <fullName evidence="2">Guanylate kinase</fullName>
    </submittedName>
</protein>
<dbReference type="InterPro" id="IPR027417">
    <property type="entry name" value="P-loop_NTPase"/>
</dbReference>
<dbReference type="SMART" id="SM00072">
    <property type="entry name" value="GuKc"/>
    <property type="match status" value="1"/>
</dbReference>
<sequence length="182" mass="20912">MKQMIIAIVGQAGSGKDTVAQLMRMTLHVPILCSYTTRPMREGEVNGREHIFVKECNIPREKMLAYTEYGGYKYWTELDQIKDAAIYVIDEKGIMDICERFPDIELVNIYVAAKPETLKARGIAPERMKRDEYRVTMDINSFDYVITNNSSLWALLQAVITVSLQMTKYSLEDLKTLNQELS</sequence>
<dbReference type="SUPFAM" id="SSF52540">
    <property type="entry name" value="P-loop containing nucleoside triphosphate hydrolases"/>
    <property type="match status" value="1"/>
</dbReference>
<dbReference type="EMBL" id="BK016120">
    <property type="protein sequence ID" value="DAF96605.1"/>
    <property type="molecule type" value="Genomic_DNA"/>
</dbReference>
<accession>A0A8S5UQ54</accession>
<proteinExistence type="predicted"/>
<evidence type="ECO:0000313" key="2">
    <source>
        <dbReference type="EMBL" id="DAF96605.1"/>
    </source>
</evidence>
<dbReference type="Pfam" id="PF00625">
    <property type="entry name" value="Guanylate_kin"/>
    <property type="match status" value="1"/>
</dbReference>
<evidence type="ECO:0000259" key="1">
    <source>
        <dbReference type="PROSITE" id="PS50052"/>
    </source>
</evidence>
<dbReference type="InterPro" id="IPR008145">
    <property type="entry name" value="GK/Ca_channel_bsu"/>
</dbReference>
<dbReference type="PROSITE" id="PS50052">
    <property type="entry name" value="GUANYLATE_KINASE_2"/>
    <property type="match status" value="1"/>
</dbReference>
<keyword evidence="2" id="KW-0418">Kinase</keyword>
<name>A0A8S5UQ54_9CAUD</name>
<feature type="domain" description="Guanylate kinase-like" evidence="1">
    <location>
        <begin position="3"/>
        <end position="100"/>
    </location>
</feature>
<dbReference type="InterPro" id="IPR008144">
    <property type="entry name" value="Guanylate_kin-like_dom"/>
</dbReference>
<keyword evidence="2" id="KW-0808">Transferase</keyword>
<dbReference type="GO" id="GO:0016301">
    <property type="term" value="F:kinase activity"/>
    <property type="evidence" value="ECO:0007669"/>
    <property type="project" value="UniProtKB-KW"/>
</dbReference>